<dbReference type="Proteomes" id="UP001237194">
    <property type="component" value="Unassembled WGS sequence"/>
</dbReference>
<feature type="region of interest" description="Disordered" evidence="1">
    <location>
        <begin position="54"/>
        <end position="78"/>
    </location>
</feature>
<proteinExistence type="predicted"/>
<evidence type="ECO:0000313" key="3">
    <source>
        <dbReference type="Proteomes" id="UP001237194"/>
    </source>
</evidence>
<sequence length="78" mass="8433">MKTYTKDQFSDDKAHGEAERPELRLPACGGGCDEKAGHSANVVVIAHLSTLKTTAWTPGSMPDPTSGTCSPRRHDRRP</sequence>
<feature type="compositionally biased region" description="Basic and acidic residues" evidence="1">
    <location>
        <begin position="1"/>
        <end position="23"/>
    </location>
</feature>
<accession>A0ABT7DL45</accession>
<evidence type="ECO:0000313" key="2">
    <source>
        <dbReference type="EMBL" id="MDJ1645201.1"/>
    </source>
</evidence>
<dbReference type="EMBL" id="JARWAF010000020">
    <property type="protein sequence ID" value="MDJ1645201.1"/>
    <property type="molecule type" value="Genomic_DNA"/>
</dbReference>
<evidence type="ECO:0000256" key="1">
    <source>
        <dbReference type="SAM" id="MobiDB-lite"/>
    </source>
</evidence>
<dbReference type="RefSeq" id="WP_283901016.1">
    <property type="nucleotide sequence ID" value="NZ_JARWAF010000020.1"/>
</dbReference>
<organism evidence="2 3">
    <name type="scientific">Streptomyces pakalii</name>
    <dbReference type="NCBI Taxonomy" id="3036494"/>
    <lineage>
        <taxon>Bacteria</taxon>
        <taxon>Bacillati</taxon>
        <taxon>Actinomycetota</taxon>
        <taxon>Actinomycetes</taxon>
        <taxon>Kitasatosporales</taxon>
        <taxon>Streptomycetaceae</taxon>
        <taxon>Streptomyces</taxon>
    </lineage>
</organism>
<comment type="caution">
    <text evidence="2">The sequence shown here is derived from an EMBL/GenBank/DDBJ whole genome shotgun (WGS) entry which is preliminary data.</text>
</comment>
<keyword evidence="3" id="KW-1185">Reference proteome</keyword>
<feature type="compositionally biased region" description="Polar residues" evidence="1">
    <location>
        <begin position="54"/>
        <end position="69"/>
    </location>
</feature>
<feature type="region of interest" description="Disordered" evidence="1">
    <location>
        <begin position="1"/>
        <end position="25"/>
    </location>
</feature>
<protein>
    <submittedName>
        <fullName evidence="2">Uncharacterized protein</fullName>
    </submittedName>
</protein>
<reference evidence="2 3" key="1">
    <citation type="submission" date="2023-04" db="EMBL/GenBank/DDBJ databases">
        <title>A novel species of the genus Streptomyces: Streptomyces pakalii sp. nov. isolated from a Mexican soil jungle.</title>
        <authorList>
            <person name="Chavez-Hernandez M.A."/>
            <person name="Ortiz-Alvarez J."/>
            <person name="Villa-Tanaca L."/>
            <person name="Hernandez-Rodriguez C."/>
        </authorList>
    </citation>
    <scope>NUCLEOTIDE SEQUENCE [LARGE SCALE GENOMIC DNA]</scope>
    <source>
        <strain evidence="2 3">ENCB-J15</strain>
    </source>
</reference>
<name>A0ABT7DL45_9ACTN</name>
<gene>
    <name evidence="2" type="ORF">P5W92_33050</name>
</gene>